<dbReference type="RefSeq" id="WP_079649768.1">
    <property type="nucleotide sequence ID" value="NZ_FUYM01000009.1"/>
</dbReference>
<comment type="similarity">
    <text evidence="4">Belongs to the D-isomer specific 2-hydroxyacid dehydrogenase family.</text>
</comment>
<sequence length="309" mass="33249">MSDRPVIAVVQPHLGLLVPQLSQHYDMIALWEEKDPPRLAEVSALIMAGEFRLPPELIDQMPKLGLIACFTVGYDGVDVAAVRARGIQVCHAHDANHEDVADHAIGMILAQRRAIVAGDRMVRAGEWKRGAKMITGSLDGARIGIVGLGSIGAAVARRAEVMRMETRWWGPNPKPDAAWPRVDTLEELAAWSDILVVAARAHHDNEKMISAAVIDALGPEGLLVNVARGQVVNEDALIAALRDGRLGAAALDVYAQEPTPAERWADVPNTILTPHTGGATDAAVRRMKEMLLANLTAFYAGEPLPTPVP</sequence>
<dbReference type="GO" id="GO:0030267">
    <property type="term" value="F:glyoxylate reductase (NADPH) activity"/>
    <property type="evidence" value="ECO:0007669"/>
    <property type="project" value="TreeGrafter"/>
</dbReference>
<dbReference type="PANTHER" id="PTHR10996:SF178">
    <property type="entry name" value="2-HYDROXYACID DEHYDROGENASE YGL185C-RELATED"/>
    <property type="match status" value="1"/>
</dbReference>
<dbReference type="InterPro" id="IPR006139">
    <property type="entry name" value="D-isomer_2_OHA_DH_cat_dom"/>
</dbReference>
<reference evidence="8" key="1">
    <citation type="submission" date="2017-02" db="EMBL/GenBank/DDBJ databases">
        <authorList>
            <person name="Varghese N."/>
            <person name="Submissions S."/>
        </authorList>
    </citation>
    <scope>NUCLEOTIDE SEQUENCE [LARGE SCALE GENOMIC DNA]</scope>
    <source>
        <strain evidence="8">UM2</strain>
    </source>
</reference>
<keyword evidence="2 4" id="KW-0560">Oxidoreductase</keyword>
<dbReference type="InterPro" id="IPR036291">
    <property type="entry name" value="NAD(P)-bd_dom_sf"/>
</dbReference>
<keyword evidence="3" id="KW-0520">NAD</keyword>
<dbReference type="EMBL" id="FUYM01000009">
    <property type="protein sequence ID" value="SKB95403.1"/>
    <property type="molecule type" value="Genomic_DNA"/>
</dbReference>
<feature type="domain" description="D-isomer specific 2-hydroxyacid dehydrogenase NAD-binding" evidence="6">
    <location>
        <begin position="105"/>
        <end position="277"/>
    </location>
</feature>
<dbReference type="FunFam" id="3.40.50.720:FF:000213">
    <property type="entry name" value="Putative 2-hydroxyacid dehydrogenase"/>
    <property type="match status" value="1"/>
</dbReference>
<dbReference type="Proteomes" id="UP000189818">
    <property type="component" value="Unassembled WGS sequence"/>
</dbReference>
<keyword evidence="8" id="KW-1185">Reference proteome</keyword>
<dbReference type="Gene3D" id="3.40.50.720">
    <property type="entry name" value="NAD(P)-binding Rossmann-like Domain"/>
    <property type="match status" value="2"/>
</dbReference>
<evidence type="ECO:0000259" key="6">
    <source>
        <dbReference type="Pfam" id="PF02826"/>
    </source>
</evidence>
<keyword evidence="1" id="KW-0521">NADP</keyword>
<dbReference type="GO" id="GO:0051287">
    <property type="term" value="F:NAD binding"/>
    <property type="evidence" value="ECO:0007669"/>
    <property type="project" value="InterPro"/>
</dbReference>
<evidence type="ECO:0000256" key="4">
    <source>
        <dbReference type="RuleBase" id="RU003719"/>
    </source>
</evidence>
<dbReference type="PANTHER" id="PTHR10996">
    <property type="entry name" value="2-HYDROXYACID DEHYDROGENASE-RELATED"/>
    <property type="match status" value="1"/>
</dbReference>
<dbReference type="GO" id="GO:0005829">
    <property type="term" value="C:cytosol"/>
    <property type="evidence" value="ECO:0007669"/>
    <property type="project" value="TreeGrafter"/>
</dbReference>
<dbReference type="InterPro" id="IPR050223">
    <property type="entry name" value="D-isomer_2-hydroxyacid_DH"/>
</dbReference>
<name>A0A1T5FGW5_9SPHN</name>
<dbReference type="AlphaFoldDB" id="A0A1T5FGW5"/>
<proteinExistence type="inferred from homology"/>
<feature type="domain" description="D-isomer specific 2-hydroxyacid dehydrogenase catalytic" evidence="5">
    <location>
        <begin position="37"/>
        <end position="308"/>
    </location>
</feature>
<evidence type="ECO:0000313" key="7">
    <source>
        <dbReference type="EMBL" id="SKB95403.1"/>
    </source>
</evidence>
<dbReference type="STRING" id="439228.SAMN06295920_109187"/>
<evidence type="ECO:0000256" key="1">
    <source>
        <dbReference type="ARBA" id="ARBA00022857"/>
    </source>
</evidence>
<evidence type="ECO:0000256" key="3">
    <source>
        <dbReference type="ARBA" id="ARBA00023027"/>
    </source>
</evidence>
<organism evidence="7 8">
    <name type="scientific">Rhizorhabdus histidinilytica</name>
    <dbReference type="NCBI Taxonomy" id="439228"/>
    <lineage>
        <taxon>Bacteria</taxon>
        <taxon>Pseudomonadati</taxon>
        <taxon>Pseudomonadota</taxon>
        <taxon>Alphaproteobacteria</taxon>
        <taxon>Sphingomonadales</taxon>
        <taxon>Sphingomonadaceae</taxon>
        <taxon>Rhizorhabdus</taxon>
    </lineage>
</organism>
<accession>A0A1T5FGW5</accession>
<dbReference type="Pfam" id="PF02826">
    <property type="entry name" value="2-Hacid_dh_C"/>
    <property type="match status" value="1"/>
</dbReference>
<gene>
    <name evidence="7" type="ORF">SAMN06295920_109187</name>
</gene>
<protein>
    <submittedName>
        <fullName evidence="7">Lactate dehydrogenase</fullName>
    </submittedName>
</protein>
<evidence type="ECO:0000259" key="5">
    <source>
        <dbReference type="Pfam" id="PF00389"/>
    </source>
</evidence>
<dbReference type="InterPro" id="IPR006140">
    <property type="entry name" value="D-isomer_DH_NAD-bd"/>
</dbReference>
<dbReference type="GO" id="GO:0016618">
    <property type="term" value="F:hydroxypyruvate reductase [NAD(P)H] activity"/>
    <property type="evidence" value="ECO:0007669"/>
    <property type="project" value="TreeGrafter"/>
</dbReference>
<evidence type="ECO:0000313" key="8">
    <source>
        <dbReference type="Proteomes" id="UP000189818"/>
    </source>
</evidence>
<dbReference type="Pfam" id="PF00389">
    <property type="entry name" value="2-Hacid_dh"/>
    <property type="match status" value="1"/>
</dbReference>
<evidence type="ECO:0000256" key="2">
    <source>
        <dbReference type="ARBA" id="ARBA00023002"/>
    </source>
</evidence>
<dbReference type="SUPFAM" id="SSF51735">
    <property type="entry name" value="NAD(P)-binding Rossmann-fold domains"/>
    <property type="match status" value="1"/>
</dbReference>
<dbReference type="CDD" id="cd12156">
    <property type="entry name" value="HPPR"/>
    <property type="match status" value="1"/>
</dbReference>
<dbReference type="SUPFAM" id="SSF52283">
    <property type="entry name" value="Formate/glycerate dehydrogenase catalytic domain-like"/>
    <property type="match status" value="1"/>
</dbReference>
<dbReference type="OrthoDB" id="9793626at2"/>